<reference evidence="4" key="1">
    <citation type="submission" date="2017-06" db="EMBL/GenBank/DDBJ databases">
        <authorList>
            <person name="Varghese N."/>
            <person name="Submissions S."/>
        </authorList>
    </citation>
    <scope>NUCLEOTIDE SEQUENCE [LARGE SCALE GENOMIC DNA]</scope>
    <source>
        <strain evidence="4">JAD2</strain>
    </source>
</reference>
<dbReference type="GO" id="GO:0008823">
    <property type="term" value="F:cupric reductase (NADH) activity"/>
    <property type="evidence" value="ECO:0007669"/>
    <property type="project" value="TreeGrafter"/>
</dbReference>
<dbReference type="Proteomes" id="UP000197025">
    <property type="component" value="Unassembled WGS sequence"/>
</dbReference>
<dbReference type="PANTHER" id="PTHR14239">
    <property type="entry name" value="DUDULIN-RELATED"/>
    <property type="match status" value="1"/>
</dbReference>
<dbReference type="GO" id="GO:0015677">
    <property type="term" value="P:copper ion import"/>
    <property type="evidence" value="ECO:0007669"/>
    <property type="project" value="TreeGrafter"/>
</dbReference>
<name>A0A212RNS8_9CHLR</name>
<dbReference type="GO" id="GO:0006740">
    <property type="term" value="P:NADPH regeneration"/>
    <property type="evidence" value="ECO:0007669"/>
    <property type="project" value="InterPro"/>
</dbReference>
<dbReference type="PANTHER" id="PTHR14239:SF0">
    <property type="entry name" value="F420-DEPENDENT NADP REDUCTASE"/>
    <property type="match status" value="1"/>
</dbReference>
<dbReference type="GO" id="GO:0005886">
    <property type="term" value="C:plasma membrane"/>
    <property type="evidence" value="ECO:0007669"/>
    <property type="project" value="TreeGrafter"/>
</dbReference>
<dbReference type="InterPro" id="IPR028939">
    <property type="entry name" value="P5C_Rdtase_cat_N"/>
</dbReference>
<evidence type="ECO:0000256" key="1">
    <source>
        <dbReference type="ARBA" id="ARBA00023002"/>
    </source>
</evidence>
<feature type="domain" description="Pyrroline-5-carboxylate reductase catalytic N-terminal" evidence="2">
    <location>
        <begin position="6"/>
        <end position="103"/>
    </location>
</feature>
<evidence type="ECO:0000313" key="4">
    <source>
        <dbReference type="Proteomes" id="UP000197025"/>
    </source>
</evidence>
<dbReference type="GO" id="GO:0052851">
    <property type="term" value="F:ferric-chelate reductase (NADPH) activity"/>
    <property type="evidence" value="ECO:0007669"/>
    <property type="project" value="TreeGrafter"/>
</dbReference>
<keyword evidence="1" id="KW-0560">Oxidoreductase</keyword>
<dbReference type="GO" id="GO:0050661">
    <property type="term" value="F:NADP binding"/>
    <property type="evidence" value="ECO:0007669"/>
    <property type="project" value="InterPro"/>
</dbReference>
<organism evidence="3 4">
    <name type="scientific">Thermoflexus hugenholtzii JAD2</name>
    <dbReference type="NCBI Taxonomy" id="877466"/>
    <lineage>
        <taxon>Bacteria</taxon>
        <taxon>Bacillati</taxon>
        <taxon>Chloroflexota</taxon>
        <taxon>Thermoflexia</taxon>
        <taxon>Thermoflexales</taxon>
        <taxon>Thermoflexaceae</taxon>
        <taxon>Thermoflexus</taxon>
    </lineage>
</organism>
<proteinExistence type="predicted"/>
<dbReference type="EMBL" id="FYEK01000072">
    <property type="protein sequence ID" value="SNB74214.1"/>
    <property type="molecule type" value="Genomic_DNA"/>
</dbReference>
<protein>
    <recommendedName>
        <fullName evidence="2">Pyrroline-5-carboxylate reductase catalytic N-terminal domain-containing protein</fullName>
    </recommendedName>
</protein>
<accession>A0A212RNS8</accession>
<dbReference type="RefSeq" id="WP_088572296.1">
    <property type="nucleotide sequence ID" value="NZ_FYEK01000072.1"/>
</dbReference>
<dbReference type="InterPro" id="IPR010185">
    <property type="entry name" value="NpdG"/>
</dbReference>
<dbReference type="GO" id="GO:0016651">
    <property type="term" value="F:oxidoreductase activity, acting on NAD(P)H"/>
    <property type="evidence" value="ECO:0007669"/>
    <property type="project" value="InterPro"/>
</dbReference>
<sequence>MEPRPRIAVLGGTGKEGSGLALRWARAGFPVAIGSRDPERARQAVERLRAHVPDAELFGLPNAEAAAWGEVVVLAVPYAGHAALLQSLRETLQGKLVVDVVVPLDPDNPRRYLPPPDGSATAEAQRILGPGTPVVGAFHNISHLHLHDLEDTPDCDVLVVGEDRAAKARVIQLAEAIGFAAYDAGPLHNAPIVEGLTALLIGLNIRYKTRGAGIRITGIPRRAGKQVP</sequence>
<dbReference type="Gene3D" id="3.40.50.720">
    <property type="entry name" value="NAD(P)-binding Rossmann-like Domain"/>
    <property type="match status" value="1"/>
</dbReference>
<evidence type="ECO:0000259" key="2">
    <source>
        <dbReference type="Pfam" id="PF03807"/>
    </source>
</evidence>
<gene>
    <name evidence="3" type="ORF">SAMN02746019_00017670</name>
</gene>
<dbReference type="SUPFAM" id="SSF51735">
    <property type="entry name" value="NAD(P)-binding Rossmann-fold domains"/>
    <property type="match status" value="1"/>
</dbReference>
<keyword evidence="4" id="KW-1185">Reference proteome</keyword>
<dbReference type="InterPro" id="IPR036291">
    <property type="entry name" value="NAD(P)-bd_dom_sf"/>
</dbReference>
<dbReference type="InParanoid" id="A0A212RNS8"/>
<dbReference type="AlphaFoldDB" id="A0A212RNS8"/>
<dbReference type="InterPro" id="IPR051267">
    <property type="entry name" value="STEAP_metalloreductase"/>
</dbReference>
<evidence type="ECO:0000313" key="3">
    <source>
        <dbReference type="EMBL" id="SNB74214.1"/>
    </source>
</evidence>
<dbReference type="GO" id="GO:0070967">
    <property type="term" value="F:coenzyme F420 binding"/>
    <property type="evidence" value="ECO:0007669"/>
    <property type="project" value="InterPro"/>
</dbReference>
<dbReference type="OrthoDB" id="9801773at2"/>
<dbReference type="Pfam" id="PF03807">
    <property type="entry name" value="F420_oxidored"/>
    <property type="match status" value="1"/>
</dbReference>
<dbReference type="NCBIfam" id="TIGR01915">
    <property type="entry name" value="npdG"/>
    <property type="match status" value="1"/>
</dbReference>